<proteinExistence type="inferred from homology"/>
<dbReference type="Proteomes" id="UP000325577">
    <property type="component" value="Linkage Group LG19"/>
</dbReference>
<dbReference type="EC" id="1.13.11.20" evidence="3"/>
<evidence type="ECO:0000256" key="5">
    <source>
        <dbReference type="ARBA" id="ARBA00023002"/>
    </source>
</evidence>
<dbReference type="PANTHER" id="PTHR22966">
    <property type="entry name" value="2-AMINOETHANETHIOL DIOXYGENASE"/>
    <property type="match status" value="1"/>
</dbReference>
<evidence type="ECO:0000313" key="8">
    <source>
        <dbReference type="EMBL" id="KAA8533011.1"/>
    </source>
</evidence>
<dbReference type="OrthoDB" id="271433at2759"/>
<evidence type="ECO:0000256" key="4">
    <source>
        <dbReference type="ARBA" id="ARBA00022723"/>
    </source>
</evidence>
<name>A0A5J5AVI2_9ASTE</name>
<dbReference type="InterPro" id="IPR012864">
    <property type="entry name" value="PCO/ADO"/>
</dbReference>
<dbReference type="PANTHER" id="PTHR22966:SF1">
    <property type="entry name" value="PLANT CYSTEINE OXIDASE 1"/>
    <property type="match status" value="1"/>
</dbReference>
<reference evidence="8 9" key="1">
    <citation type="submission" date="2019-09" db="EMBL/GenBank/DDBJ databases">
        <title>A chromosome-level genome assembly of the Chinese tupelo Nyssa sinensis.</title>
        <authorList>
            <person name="Yang X."/>
            <person name="Kang M."/>
            <person name="Yang Y."/>
            <person name="Xiong H."/>
            <person name="Wang M."/>
            <person name="Zhang Z."/>
            <person name="Wang Z."/>
            <person name="Wu H."/>
            <person name="Ma T."/>
            <person name="Liu J."/>
            <person name="Xi Z."/>
        </authorList>
    </citation>
    <scope>NUCLEOTIDE SEQUENCE [LARGE SCALE GENOMIC DNA]</scope>
    <source>
        <strain evidence="8">J267</strain>
        <tissue evidence="8">Leaf</tissue>
    </source>
</reference>
<protein>
    <recommendedName>
        <fullName evidence="3">cysteine dioxygenase</fullName>
        <ecNumber evidence="3">1.13.11.20</ecNumber>
    </recommendedName>
</protein>
<gene>
    <name evidence="8" type="ORF">F0562_032872</name>
</gene>
<comment type="similarity">
    <text evidence="2">Belongs to the cysteine dioxygenase family.</text>
</comment>
<dbReference type="GO" id="GO:0017172">
    <property type="term" value="F:cysteine dioxygenase activity"/>
    <property type="evidence" value="ECO:0007669"/>
    <property type="project" value="UniProtKB-EC"/>
</dbReference>
<comment type="catalytic activity">
    <reaction evidence="7">
        <text>L-cysteine + O2 = 3-sulfino-L-alanine + H(+)</text>
        <dbReference type="Rhea" id="RHEA:20441"/>
        <dbReference type="ChEBI" id="CHEBI:15378"/>
        <dbReference type="ChEBI" id="CHEBI:15379"/>
        <dbReference type="ChEBI" id="CHEBI:35235"/>
        <dbReference type="ChEBI" id="CHEBI:61085"/>
        <dbReference type="EC" id="1.13.11.20"/>
    </reaction>
    <physiologicalReaction direction="left-to-right" evidence="7">
        <dbReference type="Rhea" id="RHEA:20442"/>
    </physiologicalReaction>
</comment>
<evidence type="ECO:0000256" key="2">
    <source>
        <dbReference type="ARBA" id="ARBA00006622"/>
    </source>
</evidence>
<accession>A0A5J5AVI2</accession>
<keyword evidence="9" id="KW-1185">Reference proteome</keyword>
<keyword evidence="5" id="KW-0560">Oxidoreductase</keyword>
<evidence type="ECO:0000256" key="7">
    <source>
        <dbReference type="ARBA" id="ARBA00024284"/>
    </source>
</evidence>
<dbReference type="EMBL" id="CM018042">
    <property type="protein sequence ID" value="KAA8533011.1"/>
    <property type="molecule type" value="Genomic_DNA"/>
</dbReference>
<dbReference type="SUPFAM" id="SSF51182">
    <property type="entry name" value="RmlC-like cupins"/>
    <property type="match status" value="1"/>
</dbReference>
<keyword evidence="4" id="KW-0479">Metal-binding</keyword>
<keyword evidence="6" id="KW-0408">Iron</keyword>
<dbReference type="GO" id="GO:0070483">
    <property type="term" value="P:detection of hypoxia"/>
    <property type="evidence" value="ECO:0007669"/>
    <property type="project" value="UniProtKB-ARBA"/>
</dbReference>
<comment type="cofactor">
    <cofactor evidence="1">
        <name>Fe(2+)</name>
        <dbReference type="ChEBI" id="CHEBI:29033"/>
    </cofactor>
</comment>
<dbReference type="GO" id="GO:0046872">
    <property type="term" value="F:metal ion binding"/>
    <property type="evidence" value="ECO:0007669"/>
    <property type="project" value="UniProtKB-KW"/>
</dbReference>
<dbReference type="AlphaFoldDB" id="A0A5J5AVI2"/>
<dbReference type="Pfam" id="PF07847">
    <property type="entry name" value="PCO_ADO"/>
    <property type="match status" value="1"/>
</dbReference>
<sequence>MDSMEPADLHLYGCNKFSIGIFCLPPPAVIPLHNHPDIRNVNLNLSHFRPPGIHVAKVENNSIYRAPCKTSMLILLQNGDLVRITVISHTAVLQVTRIQYPRM</sequence>
<evidence type="ECO:0000256" key="6">
    <source>
        <dbReference type="ARBA" id="ARBA00023004"/>
    </source>
</evidence>
<dbReference type="InterPro" id="IPR011051">
    <property type="entry name" value="RmlC_Cupin_sf"/>
</dbReference>
<evidence type="ECO:0000313" key="9">
    <source>
        <dbReference type="Proteomes" id="UP000325577"/>
    </source>
</evidence>
<organism evidence="8 9">
    <name type="scientific">Nyssa sinensis</name>
    <dbReference type="NCBI Taxonomy" id="561372"/>
    <lineage>
        <taxon>Eukaryota</taxon>
        <taxon>Viridiplantae</taxon>
        <taxon>Streptophyta</taxon>
        <taxon>Embryophyta</taxon>
        <taxon>Tracheophyta</taxon>
        <taxon>Spermatophyta</taxon>
        <taxon>Magnoliopsida</taxon>
        <taxon>eudicotyledons</taxon>
        <taxon>Gunneridae</taxon>
        <taxon>Pentapetalae</taxon>
        <taxon>asterids</taxon>
        <taxon>Cornales</taxon>
        <taxon>Nyssaceae</taxon>
        <taxon>Nyssa</taxon>
    </lineage>
</organism>
<evidence type="ECO:0000256" key="3">
    <source>
        <dbReference type="ARBA" id="ARBA00013133"/>
    </source>
</evidence>
<evidence type="ECO:0000256" key="1">
    <source>
        <dbReference type="ARBA" id="ARBA00001954"/>
    </source>
</evidence>